<proteinExistence type="predicted"/>
<dbReference type="PANTHER" id="PTHR37507:SF2">
    <property type="entry name" value="SPORULATION PROTEIN YDCC"/>
    <property type="match status" value="1"/>
</dbReference>
<keyword evidence="3" id="KW-0449">Lipoprotein</keyword>
<dbReference type="SUPFAM" id="SSF89392">
    <property type="entry name" value="Prokaryotic lipoproteins and lipoprotein localization factors"/>
    <property type="match status" value="1"/>
</dbReference>
<dbReference type="InterPro" id="IPR029046">
    <property type="entry name" value="LolA/LolB/LppX"/>
</dbReference>
<organism evidence="3 4">
    <name type="scientific">Microlunatus parietis</name>
    <dbReference type="NCBI Taxonomy" id="682979"/>
    <lineage>
        <taxon>Bacteria</taxon>
        <taxon>Bacillati</taxon>
        <taxon>Actinomycetota</taxon>
        <taxon>Actinomycetes</taxon>
        <taxon>Propionibacteriales</taxon>
        <taxon>Propionibacteriaceae</taxon>
        <taxon>Microlunatus</taxon>
    </lineage>
</organism>
<dbReference type="RefSeq" id="WP_179757741.1">
    <property type="nucleotide sequence ID" value="NZ_JACCBU010000001.1"/>
</dbReference>
<reference evidence="3 4" key="1">
    <citation type="submission" date="2020-07" db="EMBL/GenBank/DDBJ databases">
        <title>Sequencing the genomes of 1000 actinobacteria strains.</title>
        <authorList>
            <person name="Klenk H.-P."/>
        </authorList>
    </citation>
    <scope>NUCLEOTIDE SEQUENCE [LARGE SCALE GENOMIC DNA]</scope>
    <source>
        <strain evidence="3 4">DSM 22083</strain>
    </source>
</reference>
<dbReference type="Proteomes" id="UP000569914">
    <property type="component" value="Unassembled WGS sequence"/>
</dbReference>
<protein>
    <submittedName>
        <fullName evidence="3">Outer membrane lipoprotein-sorting protein</fullName>
    </submittedName>
</protein>
<evidence type="ECO:0000313" key="4">
    <source>
        <dbReference type="Proteomes" id="UP000569914"/>
    </source>
</evidence>
<keyword evidence="4" id="KW-1185">Reference proteome</keyword>
<evidence type="ECO:0000256" key="2">
    <source>
        <dbReference type="SAM" id="SignalP"/>
    </source>
</evidence>
<feature type="compositionally biased region" description="Basic and acidic residues" evidence="1">
    <location>
        <begin position="251"/>
        <end position="280"/>
    </location>
</feature>
<evidence type="ECO:0000313" key="3">
    <source>
        <dbReference type="EMBL" id="NYE75197.1"/>
    </source>
</evidence>
<sequence length="356" mass="37830">MRAFQSRPRLRWIIPVAAATALVAGSLVAGTAVAEPSLPERSAEQLVAEVAQARPTQFSGTAETRAELGLPALPGSRRGSDFEALLAGTNTVRVWAGTEDQSRVAVHGTFGESDLIRNGSDVWLWNSQEKTAIHRTVPDRGERHSDEPELTPQQLAAQAIAAIEPTTEVSVARNVTIAGRAAYELVLQPKDDRSLIEQVRIAVDGERFLPLRVQVFGEGAAEPSVEAAFTEISFTAPDPSVFEFTPPPGTDVKREGTDRGEKPARPDKNAKPDRGSKDAGEPNVIGKGWTAVYLADGGDAGTITDNATLEALPRVSGAWGSGRLFSSRLVSAVIADDGRVAAGAVRPELLYDALGR</sequence>
<dbReference type="Gene3D" id="2.50.20.10">
    <property type="entry name" value="Lipoprotein localisation LolA/LolB/LppX"/>
    <property type="match status" value="1"/>
</dbReference>
<feature type="region of interest" description="Disordered" evidence="1">
    <location>
        <begin position="237"/>
        <end position="283"/>
    </location>
</feature>
<dbReference type="EMBL" id="JACCBU010000001">
    <property type="protein sequence ID" value="NYE75197.1"/>
    <property type="molecule type" value="Genomic_DNA"/>
</dbReference>
<dbReference type="PANTHER" id="PTHR37507">
    <property type="entry name" value="SPORULATION PROTEIN YDCC"/>
    <property type="match status" value="1"/>
</dbReference>
<feature type="chain" id="PRO_5031123370" evidence="2">
    <location>
        <begin position="35"/>
        <end position="356"/>
    </location>
</feature>
<keyword evidence="2" id="KW-0732">Signal</keyword>
<evidence type="ECO:0000256" key="1">
    <source>
        <dbReference type="SAM" id="MobiDB-lite"/>
    </source>
</evidence>
<dbReference type="AlphaFoldDB" id="A0A7Y9LEP1"/>
<comment type="caution">
    <text evidence="3">The sequence shown here is derived from an EMBL/GenBank/DDBJ whole genome shotgun (WGS) entry which is preliminary data.</text>
</comment>
<gene>
    <name evidence="3" type="ORF">BKA15_006526</name>
</gene>
<name>A0A7Y9LEP1_9ACTN</name>
<dbReference type="InterPro" id="IPR052944">
    <property type="entry name" value="Sporulation_related"/>
</dbReference>
<feature type="signal peptide" evidence="2">
    <location>
        <begin position="1"/>
        <end position="34"/>
    </location>
</feature>
<accession>A0A7Y9LEP1</accession>